<feature type="region of interest" description="Disordered" evidence="8">
    <location>
        <begin position="1202"/>
        <end position="1234"/>
    </location>
</feature>
<keyword evidence="2" id="KW-0147">Chitin-binding</keyword>
<evidence type="ECO:0000259" key="10">
    <source>
        <dbReference type="PROSITE" id="PS50940"/>
    </source>
</evidence>
<dbReference type="SUPFAM" id="SSF54556">
    <property type="entry name" value="Chitinase insertion domain"/>
    <property type="match status" value="4"/>
</dbReference>
<dbReference type="InterPro" id="IPR036508">
    <property type="entry name" value="Chitin-bd_dom_sf"/>
</dbReference>
<comment type="caution">
    <text evidence="12">The sequence shown here is derived from an EMBL/GenBank/DDBJ whole genome shotgun (WGS) entry which is preliminary data.</text>
</comment>
<dbReference type="InterPro" id="IPR050314">
    <property type="entry name" value="Glycosyl_Hydrlase_18"/>
</dbReference>
<dbReference type="SMART" id="SM00494">
    <property type="entry name" value="ChtBD2"/>
    <property type="match status" value="2"/>
</dbReference>
<accession>A0A819JTG4</accession>
<feature type="chain" id="PRO_5032860514" description="Chitinase" evidence="9">
    <location>
        <begin position="22"/>
        <end position="2093"/>
    </location>
</feature>
<dbReference type="Gene3D" id="2.170.140.10">
    <property type="entry name" value="Chitin binding domain"/>
    <property type="match status" value="1"/>
</dbReference>
<evidence type="ECO:0000256" key="6">
    <source>
        <dbReference type="ARBA" id="ARBA00023295"/>
    </source>
</evidence>
<dbReference type="FunFam" id="3.10.50.10:FF:000004">
    <property type="entry name" value="Chitinase 5"/>
    <property type="match status" value="2"/>
</dbReference>
<dbReference type="GO" id="GO:0008061">
    <property type="term" value="F:chitin binding"/>
    <property type="evidence" value="ECO:0007669"/>
    <property type="project" value="UniProtKB-KW"/>
</dbReference>
<dbReference type="Pfam" id="PF01607">
    <property type="entry name" value="CBM_14"/>
    <property type="match status" value="2"/>
</dbReference>
<evidence type="ECO:0000256" key="2">
    <source>
        <dbReference type="ARBA" id="ARBA00022669"/>
    </source>
</evidence>
<feature type="domain" description="Chitin-binding type-2" evidence="10">
    <location>
        <begin position="1960"/>
        <end position="2019"/>
    </location>
</feature>
<evidence type="ECO:0000256" key="9">
    <source>
        <dbReference type="SAM" id="SignalP"/>
    </source>
</evidence>
<dbReference type="PANTHER" id="PTHR11177">
    <property type="entry name" value="CHITINASE"/>
    <property type="match status" value="1"/>
</dbReference>
<organism evidence="12 13">
    <name type="scientific">Adineta steineri</name>
    <dbReference type="NCBI Taxonomy" id="433720"/>
    <lineage>
        <taxon>Eukaryota</taxon>
        <taxon>Metazoa</taxon>
        <taxon>Spiralia</taxon>
        <taxon>Gnathifera</taxon>
        <taxon>Rotifera</taxon>
        <taxon>Eurotatoria</taxon>
        <taxon>Bdelloidea</taxon>
        <taxon>Adinetida</taxon>
        <taxon>Adinetidae</taxon>
        <taxon>Adineta</taxon>
    </lineage>
</organism>
<feature type="domain" description="GH18" evidence="11">
    <location>
        <begin position="427"/>
        <end position="795"/>
    </location>
</feature>
<feature type="compositionally biased region" description="Polar residues" evidence="8">
    <location>
        <begin position="187"/>
        <end position="229"/>
    </location>
</feature>
<keyword evidence="6 7" id="KW-0326">Glycosidase</keyword>
<evidence type="ECO:0000256" key="3">
    <source>
        <dbReference type="ARBA" id="ARBA00022729"/>
    </source>
</evidence>
<reference evidence="12" key="1">
    <citation type="submission" date="2021-02" db="EMBL/GenBank/DDBJ databases">
        <authorList>
            <person name="Nowell W R."/>
        </authorList>
    </citation>
    <scope>NUCLEOTIDE SEQUENCE</scope>
</reference>
<proteinExistence type="inferred from homology"/>
<feature type="signal peptide" evidence="9">
    <location>
        <begin position="1"/>
        <end position="21"/>
    </location>
</feature>
<evidence type="ECO:0000313" key="13">
    <source>
        <dbReference type="Proteomes" id="UP000663881"/>
    </source>
</evidence>
<dbReference type="InterPro" id="IPR011583">
    <property type="entry name" value="Chitinase_II/V-like_cat"/>
</dbReference>
<evidence type="ECO:0000256" key="4">
    <source>
        <dbReference type="ARBA" id="ARBA00022801"/>
    </source>
</evidence>
<evidence type="ECO:0000313" key="12">
    <source>
        <dbReference type="EMBL" id="CAF3938173.1"/>
    </source>
</evidence>
<feature type="domain" description="GH18" evidence="11">
    <location>
        <begin position="1235"/>
        <end position="1579"/>
    </location>
</feature>
<dbReference type="InterPro" id="IPR001579">
    <property type="entry name" value="Glyco_hydro_18_chit_AS"/>
</dbReference>
<feature type="compositionally biased region" description="Basic and acidic residues" evidence="8">
    <location>
        <begin position="230"/>
        <end position="244"/>
    </location>
</feature>
<feature type="domain" description="GH18" evidence="11">
    <location>
        <begin position="823"/>
        <end position="1192"/>
    </location>
</feature>
<dbReference type="Gene3D" id="3.10.50.10">
    <property type="match status" value="3"/>
</dbReference>
<protein>
    <recommendedName>
        <fullName evidence="14">Chitinase</fullName>
    </recommendedName>
</protein>
<dbReference type="SUPFAM" id="SSF57625">
    <property type="entry name" value="Invertebrate chitin-binding proteins"/>
    <property type="match status" value="2"/>
</dbReference>
<dbReference type="Pfam" id="PF00704">
    <property type="entry name" value="Glyco_hydro_18"/>
    <property type="match status" value="4"/>
</dbReference>
<feature type="domain" description="Chitin-binding type-2" evidence="10">
    <location>
        <begin position="2040"/>
        <end position="2093"/>
    </location>
</feature>
<feature type="domain" description="GH18" evidence="11">
    <location>
        <begin position="1570"/>
        <end position="1943"/>
    </location>
</feature>
<dbReference type="SUPFAM" id="SSF51445">
    <property type="entry name" value="(Trans)glycosidases"/>
    <property type="match status" value="4"/>
</dbReference>
<sequence>MLRRISHVLVLLLLVNFSVNAQNESSTVSAPVIVEATTEKVIETTLPITISTVPSDLATTTATNVTDIPASSTITIETATNVTISNTTSSQGNQTIENITTSIPELSTITTETATNVTIANTTESQGNQTTENTTTNIPESSTAAMISNTTSSQGNQTIDNITTNIPELSTAAIETVTNVTISNTTESQGNQTIENITTQSSKIEAGNSTSTNLPDSSVDNKTITNSSESHPDKPSWAHTEPSKPKSIPIELNSTADGFTQNIILKLAEYILSHSDSSSNSSLSSVDLIANELVSKLDQSNLDMTATDVEAVRTTTKVFFKNLPVIIRTIIKNLNKAGNENCPIQFKFLGNIYCIEFDLQLSHATPSTTTTTAPLPITNATESRTDLHIESFQVSNTNHVDVPPPSWQQWFSPTTVEDQPSSSSHTPVIVCYYTNWAQYRNGPGRFYPENIDPTLCTHIVYGFGQLTNGVIAPYEWNDESTQWSTGMYARMMALRKSGKPKILLAVGGWNHGSGKFSDMARDDKKRATFITTTIIFLQKHKFDGLDIDWEYPGSRPGSRPTDKEDYVKLLVELKRAFSPYSLLLTAAVGAGKPTIDAAYDIPKVCETLDLVNLMSYDLHGSWESQTGINSPLYSRASDSETNKQLTQDWAVRYWIDKGCSKSKIVMGLALYGRTFRLSSTTNNGIGAPAVGPGAAGLYTGEAGFLAYYEICNRIQQQGWTKVFDDEQKSNYAYKGQEWVGFDDAYSLSFKVKYAQDMGLAGIMFWAPDLDDFTGTVCNEGKYPLMNTAINVLHGQTGVTTSPTPTTTSASTTTSNTPTSGQGKRIVCYYTNWAQYRTDGGKFFPENLDPSLCTNVIYAFAVLKDSKLAPFEWNDLDTDWSKGMYTRIMELKKSSDIKISLAVGGWNFGSGNFSDMVADTNLRKGFVKQATQFIRDNKFDGLDIDWEYPGSRDGSRPQDKKLFTTLLKELKAAFEPYNLLLSAAVGAGESTIEAGYEIDKIAEYLDFINLMTYDLHGGGWENSTGFHTALYARPDETDNAITLNQNWAVNYWIQQGMPKEKICMGLAMYGRTFKLVDSSQTGVGAPSSGPGDAGKYTKEKGFLAYYEICEKLKSSSWTSKYDDVQKSMYAYGEGMWVGYDNIDTLTIRANYIIGKDLGGVLIWAPDLDDFSGKFCDRGQYPLLNTVVNLIRSNTIVPIVMPTVPTPTVTPTSPTNPIDTTPSQPTASPSSSVSSSPSVVCMTTVNPFVFDSLDATLCSHLILVQADSTSTDTTDIFQSALSSAILEQLNVMRTKNPQLKIFYSILGQWKSKHLDLIRDDKQRAKFNKNIQKYLIVNGLDGFDIDWNIPVGQTSALTDKNYLSTWLTELHQAFSPNQLSLSIGVSGDKAILDSSYDFDQISNMVDFIRLMAFDWPSKDVTTLINPLYSMKSQQDDDKFNNINWIVSYVIALGMFPEQISLGIPTYGRWYGLANGNQNTIGAPVVGSSMTIAYSDLCKLLQSTDYTKVYNQETRSSYAFNAKKKQWISSDTIDDVALIARYANLQGLGGVTLSSVGQDDVDGRCGNGPYPLLHAVAGISNQNTIQETTTTQSVDNKRVRTNQAHNVFCSVNSNADTYYGSTQFTLDQIDTNLCTHIIIDHNNSLFSASVSDQLKGQNTDLKFLLTINSNENITINQWEDILEKNKADGINICMDSKTISHDFLKQIASIKSILPDKYMITISFNSPADTSDQKLLRKILALYEFVDYLIVLPFDEKSIGNFKELQSWNSLAALIQANPDKHIGDFSMASTLAFILSSDVPKEKLIMGIPTYGLSFLLENENKYSIGDNILAAGLPGRMTHIPGILASYEICNAIQSNNYERFLSNESVIVMAHKKDNLIIFDDTQSLQLPRRIVNGTVELKAKFIKQSQLGGVLVHSIDMDDYSGKFCNRGKYPITSVISGLFPKPITPPSIETTTTPSKQKTGLCSGIKTKDLIVDEADCHYYYVCLPNIDAPVAHLQCPSNMHFSKRLKACTQEDLPCSSKPKVNRNKETLEATTSETKPKFICPMPDGIFADVSDCTQYFACSNNIISPMKCPASLKFNSQSKQCDWSSDLCP</sequence>
<dbReference type="InterPro" id="IPR002557">
    <property type="entry name" value="Chitin-bd_dom"/>
</dbReference>
<dbReference type="GO" id="GO:0005576">
    <property type="term" value="C:extracellular region"/>
    <property type="evidence" value="ECO:0007669"/>
    <property type="project" value="InterPro"/>
</dbReference>
<dbReference type="PROSITE" id="PS51910">
    <property type="entry name" value="GH18_2"/>
    <property type="match status" value="4"/>
</dbReference>
<dbReference type="GO" id="GO:0005975">
    <property type="term" value="P:carbohydrate metabolic process"/>
    <property type="evidence" value="ECO:0007669"/>
    <property type="project" value="InterPro"/>
</dbReference>
<dbReference type="InterPro" id="IPR017853">
    <property type="entry name" value="GH"/>
</dbReference>
<dbReference type="InterPro" id="IPR029070">
    <property type="entry name" value="Chitinase_insertion_sf"/>
</dbReference>
<evidence type="ECO:0000259" key="11">
    <source>
        <dbReference type="PROSITE" id="PS51910"/>
    </source>
</evidence>
<keyword evidence="5" id="KW-1015">Disulfide bond</keyword>
<evidence type="ECO:0000256" key="1">
    <source>
        <dbReference type="ARBA" id="ARBA00009121"/>
    </source>
</evidence>
<dbReference type="PROSITE" id="PS01095">
    <property type="entry name" value="GH18_1"/>
    <property type="match status" value="2"/>
</dbReference>
<name>A0A819JTG4_9BILA</name>
<keyword evidence="4 7" id="KW-0378">Hydrolase</keyword>
<dbReference type="GO" id="GO:0006032">
    <property type="term" value="P:chitin catabolic process"/>
    <property type="evidence" value="ECO:0007669"/>
    <property type="project" value="UniProtKB-ARBA"/>
</dbReference>
<dbReference type="SMART" id="SM00636">
    <property type="entry name" value="Glyco_18"/>
    <property type="match status" value="4"/>
</dbReference>
<evidence type="ECO:0000256" key="7">
    <source>
        <dbReference type="RuleBase" id="RU000489"/>
    </source>
</evidence>
<evidence type="ECO:0000256" key="8">
    <source>
        <dbReference type="SAM" id="MobiDB-lite"/>
    </source>
</evidence>
<dbReference type="CDD" id="cd02872">
    <property type="entry name" value="GH18_chitolectin_chitotriosidase"/>
    <property type="match status" value="2"/>
</dbReference>
<dbReference type="PROSITE" id="PS50940">
    <property type="entry name" value="CHIT_BIND_II"/>
    <property type="match status" value="2"/>
</dbReference>
<dbReference type="InterPro" id="IPR001223">
    <property type="entry name" value="Glyco_hydro18_cat"/>
</dbReference>
<evidence type="ECO:0000256" key="5">
    <source>
        <dbReference type="ARBA" id="ARBA00023157"/>
    </source>
</evidence>
<dbReference type="FunFam" id="3.20.20.80:FF:000007">
    <property type="entry name" value="Acidic mammalian chitinase"/>
    <property type="match status" value="2"/>
</dbReference>
<dbReference type="GO" id="GO:0004568">
    <property type="term" value="F:chitinase activity"/>
    <property type="evidence" value="ECO:0007669"/>
    <property type="project" value="UniProtKB-ARBA"/>
</dbReference>
<dbReference type="EMBL" id="CAJOAY010002278">
    <property type="protein sequence ID" value="CAF3938173.1"/>
    <property type="molecule type" value="Genomic_DNA"/>
</dbReference>
<evidence type="ECO:0008006" key="14">
    <source>
        <dbReference type="Google" id="ProtNLM"/>
    </source>
</evidence>
<comment type="similarity">
    <text evidence="1">Belongs to the glycosyl hydrolase 18 family. Chitinase class II subfamily.</text>
</comment>
<gene>
    <name evidence="12" type="ORF">OKA104_LOCUS26223</name>
</gene>
<dbReference type="Proteomes" id="UP000663881">
    <property type="component" value="Unassembled WGS sequence"/>
</dbReference>
<dbReference type="Gene3D" id="3.20.20.80">
    <property type="entry name" value="Glycosidases"/>
    <property type="match status" value="5"/>
</dbReference>
<keyword evidence="3 9" id="KW-0732">Signal</keyword>
<dbReference type="PANTHER" id="PTHR11177:SF317">
    <property type="entry name" value="CHITINASE 12-RELATED"/>
    <property type="match status" value="1"/>
</dbReference>
<feature type="region of interest" description="Disordered" evidence="8">
    <location>
        <begin position="187"/>
        <end position="251"/>
    </location>
</feature>